<sequence>MGGPRTTNHAESWHSSLKDKFDGMKIDLGVWLTNFQTIHHHESERTRQLVEGLAQPHQRRPAYLQNDARIAAANAEIANYLQAWTLRRVNRSAAARRRHDAIFVEGVDVFLCSMGYLIGCKNMGEAPRHRSQPEDFDD</sequence>
<dbReference type="AlphaFoldDB" id="A0A914XIH0"/>
<evidence type="ECO:0000313" key="2">
    <source>
        <dbReference type="WBParaSite" id="PSAMB.scaffold8340size6336.g31272.t1"/>
    </source>
</evidence>
<accession>A0A914XIH0</accession>
<dbReference type="WBParaSite" id="PSAMB.scaffold8340size6336.g31272.t1">
    <property type="protein sequence ID" value="PSAMB.scaffold8340size6336.g31272.t1"/>
    <property type="gene ID" value="PSAMB.scaffold8340size6336.g31272"/>
</dbReference>
<keyword evidence="1" id="KW-1185">Reference proteome</keyword>
<protein>
    <submittedName>
        <fullName evidence="2">Uncharacterized protein</fullName>
    </submittedName>
</protein>
<proteinExistence type="predicted"/>
<name>A0A914XIH0_9BILA</name>
<dbReference type="Proteomes" id="UP000887566">
    <property type="component" value="Unplaced"/>
</dbReference>
<evidence type="ECO:0000313" key="1">
    <source>
        <dbReference type="Proteomes" id="UP000887566"/>
    </source>
</evidence>
<organism evidence="1 2">
    <name type="scientific">Plectus sambesii</name>
    <dbReference type="NCBI Taxonomy" id="2011161"/>
    <lineage>
        <taxon>Eukaryota</taxon>
        <taxon>Metazoa</taxon>
        <taxon>Ecdysozoa</taxon>
        <taxon>Nematoda</taxon>
        <taxon>Chromadorea</taxon>
        <taxon>Plectida</taxon>
        <taxon>Plectina</taxon>
        <taxon>Plectoidea</taxon>
        <taxon>Plectidae</taxon>
        <taxon>Plectus</taxon>
    </lineage>
</organism>
<reference evidence="2" key="1">
    <citation type="submission" date="2022-11" db="UniProtKB">
        <authorList>
            <consortium name="WormBaseParasite"/>
        </authorList>
    </citation>
    <scope>IDENTIFICATION</scope>
</reference>